<feature type="region of interest" description="Disordered" evidence="1">
    <location>
        <begin position="21"/>
        <end position="48"/>
    </location>
</feature>
<reference evidence="2 3" key="1">
    <citation type="submission" date="2023-11" db="EMBL/GenBank/DDBJ databases">
        <title>Halocaridina rubra genome assembly.</title>
        <authorList>
            <person name="Smith C."/>
        </authorList>
    </citation>
    <scope>NUCLEOTIDE SEQUENCE [LARGE SCALE GENOMIC DNA]</scope>
    <source>
        <strain evidence="2">EP-1</strain>
        <tissue evidence="2">Whole</tissue>
    </source>
</reference>
<evidence type="ECO:0000313" key="3">
    <source>
        <dbReference type="Proteomes" id="UP001381693"/>
    </source>
</evidence>
<keyword evidence="3" id="KW-1185">Reference proteome</keyword>
<name>A0AAN8WLK8_HALRR</name>
<dbReference type="EMBL" id="JAXCGZ010023353">
    <property type="protein sequence ID" value="KAK7013169.1"/>
    <property type="molecule type" value="Genomic_DNA"/>
</dbReference>
<dbReference type="AlphaFoldDB" id="A0AAN8WLK8"/>
<dbReference type="Proteomes" id="UP001381693">
    <property type="component" value="Unassembled WGS sequence"/>
</dbReference>
<protein>
    <submittedName>
        <fullName evidence="2">Uncharacterized protein</fullName>
    </submittedName>
</protein>
<organism evidence="2 3">
    <name type="scientific">Halocaridina rubra</name>
    <name type="common">Hawaiian red shrimp</name>
    <dbReference type="NCBI Taxonomy" id="373956"/>
    <lineage>
        <taxon>Eukaryota</taxon>
        <taxon>Metazoa</taxon>
        <taxon>Ecdysozoa</taxon>
        <taxon>Arthropoda</taxon>
        <taxon>Crustacea</taxon>
        <taxon>Multicrustacea</taxon>
        <taxon>Malacostraca</taxon>
        <taxon>Eumalacostraca</taxon>
        <taxon>Eucarida</taxon>
        <taxon>Decapoda</taxon>
        <taxon>Pleocyemata</taxon>
        <taxon>Caridea</taxon>
        <taxon>Atyoidea</taxon>
        <taxon>Atyidae</taxon>
        <taxon>Halocaridina</taxon>
    </lineage>
</organism>
<sequence>MLEMDPGRAFSLQEKWEKKREDITSGDQLARSLGSTQQDLSSTPRGDSRSLFGIATYVEHITSANSANILLVSSPALASTRAKHTLATTPIVNIKM</sequence>
<proteinExistence type="predicted"/>
<feature type="compositionally biased region" description="Polar residues" evidence="1">
    <location>
        <begin position="33"/>
        <end position="45"/>
    </location>
</feature>
<gene>
    <name evidence="2" type="ORF">SK128_021609</name>
</gene>
<evidence type="ECO:0000313" key="2">
    <source>
        <dbReference type="EMBL" id="KAK7013169.1"/>
    </source>
</evidence>
<evidence type="ECO:0000256" key="1">
    <source>
        <dbReference type="SAM" id="MobiDB-lite"/>
    </source>
</evidence>
<comment type="caution">
    <text evidence="2">The sequence shown here is derived from an EMBL/GenBank/DDBJ whole genome shotgun (WGS) entry which is preliminary data.</text>
</comment>
<accession>A0AAN8WLK8</accession>